<protein>
    <recommendedName>
        <fullName evidence="5">C3H1-type domain-containing protein</fullName>
    </recommendedName>
</protein>
<name>A0A1X2J279_9FUNG</name>
<evidence type="ECO:0000256" key="4">
    <source>
        <dbReference type="PROSITE-ProRule" id="PRU00723"/>
    </source>
</evidence>
<dbReference type="InterPro" id="IPR036855">
    <property type="entry name" value="Znf_CCCH_sf"/>
</dbReference>
<keyword evidence="2 4" id="KW-0863">Zinc-finger</keyword>
<accession>A0A1X2J279</accession>
<organism evidence="6 7">
    <name type="scientific">Absidia repens</name>
    <dbReference type="NCBI Taxonomy" id="90262"/>
    <lineage>
        <taxon>Eukaryota</taxon>
        <taxon>Fungi</taxon>
        <taxon>Fungi incertae sedis</taxon>
        <taxon>Mucoromycota</taxon>
        <taxon>Mucoromycotina</taxon>
        <taxon>Mucoromycetes</taxon>
        <taxon>Mucorales</taxon>
        <taxon>Cunninghamellaceae</taxon>
        <taxon>Absidia</taxon>
    </lineage>
</organism>
<reference evidence="6 7" key="1">
    <citation type="submission" date="2016-07" db="EMBL/GenBank/DDBJ databases">
        <title>Pervasive Adenine N6-methylation of Active Genes in Fungi.</title>
        <authorList>
            <consortium name="DOE Joint Genome Institute"/>
            <person name="Mondo S.J."/>
            <person name="Dannebaum R.O."/>
            <person name="Kuo R.C."/>
            <person name="Labutti K."/>
            <person name="Haridas S."/>
            <person name="Kuo A."/>
            <person name="Salamov A."/>
            <person name="Ahrendt S.R."/>
            <person name="Lipzen A."/>
            <person name="Sullivan W."/>
            <person name="Andreopoulos W.B."/>
            <person name="Clum A."/>
            <person name="Lindquist E."/>
            <person name="Daum C."/>
            <person name="Ramamoorthy G.K."/>
            <person name="Gryganskyi A."/>
            <person name="Culley D."/>
            <person name="Magnuson J.K."/>
            <person name="James T.Y."/>
            <person name="O'Malley M.A."/>
            <person name="Stajich J.E."/>
            <person name="Spatafora J.W."/>
            <person name="Visel A."/>
            <person name="Grigoriev I.V."/>
        </authorList>
    </citation>
    <scope>NUCLEOTIDE SEQUENCE [LARGE SCALE GENOMIC DNA]</scope>
    <source>
        <strain evidence="6 7">NRRL 1336</strain>
    </source>
</reference>
<feature type="zinc finger region" description="C3H1-type" evidence="4">
    <location>
        <begin position="9"/>
        <end position="36"/>
    </location>
</feature>
<dbReference type="Gene3D" id="4.10.1000.10">
    <property type="entry name" value="Zinc finger, CCCH-type"/>
    <property type="match status" value="1"/>
</dbReference>
<dbReference type="AlphaFoldDB" id="A0A1X2J279"/>
<proteinExistence type="predicted"/>
<evidence type="ECO:0000256" key="3">
    <source>
        <dbReference type="ARBA" id="ARBA00022833"/>
    </source>
</evidence>
<dbReference type="Proteomes" id="UP000193560">
    <property type="component" value="Unassembled WGS sequence"/>
</dbReference>
<evidence type="ECO:0000313" key="7">
    <source>
        <dbReference type="Proteomes" id="UP000193560"/>
    </source>
</evidence>
<feature type="domain" description="C3H1-type" evidence="5">
    <location>
        <begin position="9"/>
        <end position="36"/>
    </location>
</feature>
<keyword evidence="7" id="KW-1185">Reference proteome</keyword>
<gene>
    <name evidence="6" type="ORF">BCR42DRAFT_401181</name>
</gene>
<evidence type="ECO:0000256" key="1">
    <source>
        <dbReference type="ARBA" id="ARBA00022723"/>
    </source>
</evidence>
<evidence type="ECO:0000313" key="6">
    <source>
        <dbReference type="EMBL" id="ORZ25905.1"/>
    </source>
</evidence>
<dbReference type="PROSITE" id="PS50103">
    <property type="entry name" value="ZF_C3H1"/>
    <property type="match status" value="1"/>
</dbReference>
<comment type="caution">
    <text evidence="6">The sequence shown here is derived from an EMBL/GenBank/DDBJ whole genome shotgun (WGS) entry which is preliminary data.</text>
</comment>
<dbReference type="InterPro" id="IPR000571">
    <property type="entry name" value="Znf_CCCH"/>
</dbReference>
<dbReference type="GO" id="GO:0008270">
    <property type="term" value="F:zinc ion binding"/>
    <property type="evidence" value="ECO:0007669"/>
    <property type="project" value="UniProtKB-KW"/>
</dbReference>
<dbReference type="SUPFAM" id="SSF90229">
    <property type="entry name" value="CCCH zinc finger"/>
    <property type="match status" value="1"/>
</dbReference>
<keyword evidence="3 4" id="KW-0862">Zinc</keyword>
<evidence type="ECO:0000256" key="2">
    <source>
        <dbReference type="ARBA" id="ARBA00022771"/>
    </source>
</evidence>
<dbReference type="Pfam" id="PF00642">
    <property type="entry name" value="zf-CCCH"/>
    <property type="match status" value="1"/>
</dbReference>
<sequence length="178" mass="20026">MYVTTSHTKRFPTHCRFFSQGNCRAGQECHFAHSLPLKGSPHGHSVQHTVLFGDEASLDLEPESIQKAIRDLELDQLDRTYKDQIQKTTLTDACSSFFLDLSCGSVELLIPYHYPDLPCSIRLAPDSALPKQTQQQLYETFESYQHQLKHMTLVQQLDNISSTFTISPPPSSSSPPSS</sequence>
<keyword evidence="1 4" id="KW-0479">Metal-binding</keyword>
<dbReference type="EMBL" id="MCGE01000001">
    <property type="protein sequence ID" value="ORZ25905.1"/>
    <property type="molecule type" value="Genomic_DNA"/>
</dbReference>
<dbReference type="OrthoDB" id="411372at2759"/>
<evidence type="ECO:0000259" key="5">
    <source>
        <dbReference type="PROSITE" id="PS50103"/>
    </source>
</evidence>